<proteinExistence type="predicted"/>
<dbReference type="AlphaFoldDB" id="B0YE77"/>
<accession>B0YE77</accession>
<dbReference type="HOGENOM" id="CLU_2235982_0_0_1"/>
<dbReference type="Proteomes" id="UP000001699">
    <property type="component" value="Unassembled WGS sequence"/>
</dbReference>
<evidence type="ECO:0000313" key="1">
    <source>
        <dbReference type="EMBL" id="EDP47221.1"/>
    </source>
</evidence>
<reference evidence="1 2" key="1">
    <citation type="journal article" date="2008" name="PLoS Genet.">
        <title>Genomic islands in the pathogenic filamentous fungus Aspergillus fumigatus.</title>
        <authorList>
            <person name="Fedorova N.D."/>
            <person name="Khaldi N."/>
            <person name="Joardar V.S."/>
            <person name="Maiti R."/>
            <person name="Amedeo P."/>
            <person name="Anderson M.J."/>
            <person name="Crabtree J."/>
            <person name="Silva J.C."/>
            <person name="Badger J.H."/>
            <person name="Albarraq A."/>
            <person name="Angiuoli S."/>
            <person name="Bussey H."/>
            <person name="Bowyer P."/>
            <person name="Cotty P.J."/>
            <person name="Dyer P.S."/>
            <person name="Egan A."/>
            <person name="Galens K."/>
            <person name="Fraser-Liggett C.M."/>
            <person name="Haas B.J."/>
            <person name="Inman J.M."/>
            <person name="Kent R."/>
            <person name="Lemieux S."/>
            <person name="Malavazi I."/>
            <person name="Orvis J."/>
            <person name="Roemer T."/>
            <person name="Ronning C.M."/>
            <person name="Sundaram J.P."/>
            <person name="Sutton G."/>
            <person name="Turner G."/>
            <person name="Venter J.C."/>
            <person name="White O.R."/>
            <person name="Whitty B.R."/>
            <person name="Youngman P."/>
            <person name="Wolfe K.H."/>
            <person name="Goldman G.H."/>
            <person name="Wortman J.R."/>
            <person name="Jiang B."/>
            <person name="Denning D.W."/>
            <person name="Nierman W.C."/>
        </authorList>
    </citation>
    <scope>NUCLEOTIDE SEQUENCE [LARGE SCALE GENOMIC DNA]</scope>
    <source>
        <strain evidence="2">CBS 144.89 / FGSC A1163 / CEA10</strain>
    </source>
</reference>
<dbReference type="EMBL" id="DS499603">
    <property type="protein sequence ID" value="EDP47221.1"/>
    <property type="molecule type" value="Genomic_DNA"/>
</dbReference>
<sequence>MDNRFSTWIFHCPFRHRPDVAIHACLFQVRRVSSTSCLPGHLKADRHVAQCMRWISKDDHGVQCPLEEVQGRSAGVHPLSMTMAAATNIVLEAGLGLRRVLGRHP</sequence>
<organism evidence="1 2">
    <name type="scientific">Aspergillus fumigatus (strain CBS 144.89 / FGSC A1163 / CEA10)</name>
    <name type="common">Neosartorya fumigata</name>
    <dbReference type="NCBI Taxonomy" id="451804"/>
    <lineage>
        <taxon>Eukaryota</taxon>
        <taxon>Fungi</taxon>
        <taxon>Dikarya</taxon>
        <taxon>Ascomycota</taxon>
        <taxon>Pezizomycotina</taxon>
        <taxon>Eurotiomycetes</taxon>
        <taxon>Eurotiomycetidae</taxon>
        <taxon>Eurotiales</taxon>
        <taxon>Aspergillaceae</taxon>
        <taxon>Aspergillus</taxon>
        <taxon>Aspergillus subgen. Fumigati</taxon>
    </lineage>
</organism>
<protein>
    <submittedName>
        <fullName evidence="1">Uncharacterized protein</fullName>
    </submittedName>
</protein>
<gene>
    <name evidence="1" type="ORF">AFUB_098210</name>
</gene>
<keyword evidence="2" id="KW-1185">Reference proteome</keyword>
<evidence type="ECO:0000313" key="2">
    <source>
        <dbReference type="Proteomes" id="UP000001699"/>
    </source>
</evidence>
<name>B0YE77_ASPFC</name>
<dbReference type="VEuPathDB" id="FungiDB:AFUB_098210"/>